<keyword evidence="2" id="KW-1185">Reference proteome</keyword>
<proteinExistence type="predicted"/>
<evidence type="ECO:0000313" key="1">
    <source>
        <dbReference type="EMBL" id="ETN80318.1"/>
    </source>
</evidence>
<accession>W2TET5</accession>
<dbReference type="AlphaFoldDB" id="W2TET5"/>
<dbReference type="Proteomes" id="UP000053676">
    <property type="component" value="Unassembled WGS sequence"/>
</dbReference>
<dbReference type="EMBL" id="KI659148">
    <property type="protein sequence ID" value="ETN80318.1"/>
    <property type="molecule type" value="Genomic_DNA"/>
</dbReference>
<gene>
    <name evidence="1" type="ORF">NECAME_02450</name>
</gene>
<sequence length="66" mass="7336">MTQSSQAGEWLCGTLPTADLDSLSLVQAIETLLLHWQNTHSCGQQTAETLRFRGLLCLFELAMRVT</sequence>
<organism evidence="1 2">
    <name type="scientific">Necator americanus</name>
    <name type="common">Human hookworm</name>
    <dbReference type="NCBI Taxonomy" id="51031"/>
    <lineage>
        <taxon>Eukaryota</taxon>
        <taxon>Metazoa</taxon>
        <taxon>Ecdysozoa</taxon>
        <taxon>Nematoda</taxon>
        <taxon>Chromadorea</taxon>
        <taxon>Rhabditida</taxon>
        <taxon>Rhabditina</taxon>
        <taxon>Rhabditomorpha</taxon>
        <taxon>Strongyloidea</taxon>
        <taxon>Ancylostomatidae</taxon>
        <taxon>Bunostominae</taxon>
        <taxon>Necator</taxon>
    </lineage>
</organism>
<protein>
    <submittedName>
        <fullName evidence="1">Uncharacterized protein</fullName>
    </submittedName>
</protein>
<name>W2TET5_NECAM</name>
<reference evidence="2" key="1">
    <citation type="journal article" date="2014" name="Nat. Genet.">
        <title>Genome of the human hookworm Necator americanus.</title>
        <authorList>
            <person name="Tang Y.T."/>
            <person name="Gao X."/>
            <person name="Rosa B.A."/>
            <person name="Abubucker S."/>
            <person name="Hallsworth-Pepin K."/>
            <person name="Martin J."/>
            <person name="Tyagi R."/>
            <person name="Heizer E."/>
            <person name="Zhang X."/>
            <person name="Bhonagiri-Palsikar V."/>
            <person name="Minx P."/>
            <person name="Warren W.C."/>
            <person name="Wang Q."/>
            <person name="Zhan B."/>
            <person name="Hotez P.J."/>
            <person name="Sternberg P.W."/>
            <person name="Dougall A."/>
            <person name="Gaze S.T."/>
            <person name="Mulvenna J."/>
            <person name="Sotillo J."/>
            <person name="Ranganathan S."/>
            <person name="Rabelo E.M."/>
            <person name="Wilson R.K."/>
            <person name="Felgner P.L."/>
            <person name="Bethony J."/>
            <person name="Hawdon J.M."/>
            <person name="Gasser R.B."/>
            <person name="Loukas A."/>
            <person name="Mitreva M."/>
        </authorList>
    </citation>
    <scope>NUCLEOTIDE SEQUENCE [LARGE SCALE GENOMIC DNA]</scope>
</reference>
<dbReference type="KEGG" id="nai:NECAME_02450"/>
<evidence type="ECO:0000313" key="2">
    <source>
        <dbReference type="Proteomes" id="UP000053676"/>
    </source>
</evidence>